<dbReference type="SUPFAM" id="SSF49599">
    <property type="entry name" value="TRAF domain-like"/>
    <property type="match status" value="1"/>
</dbReference>
<keyword evidence="15" id="KW-1185">Reference proteome</keyword>
<dbReference type="InterPro" id="IPR013083">
    <property type="entry name" value="Znf_RING/FYVE/PHD"/>
</dbReference>
<feature type="compositionally biased region" description="Polar residues" evidence="11">
    <location>
        <begin position="185"/>
        <end position="195"/>
    </location>
</feature>
<evidence type="ECO:0000256" key="6">
    <source>
        <dbReference type="ARBA" id="ARBA00022723"/>
    </source>
</evidence>
<dbReference type="EMBL" id="NEVH01002706">
    <property type="protein sequence ID" value="PNF41480.1"/>
    <property type="molecule type" value="Genomic_DNA"/>
</dbReference>
<dbReference type="OrthoDB" id="941555at2759"/>
<keyword evidence="8" id="KW-0833">Ubl conjugation pathway</keyword>
<comment type="similarity">
    <text evidence="3">Belongs to the SINA (Seven in absentia) family.</text>
</comment>
<gene>
    <name evidence="14" type="ORF">B7P43_G13296</name>
</gene>
<dbReference type="AlphaFoldDB" id="A0A2J7RKY3"/>
<dbReference type="UniPathway" id="UPA00143"/>
<dbReference type="GO" id="GO:0005737">
    <property type="term" value="C:cytoplasm"/>
    <property type="evidence" value="ECO:0007669"/>
    <property type="project" value="TreeGrafter"/>
</dbReference>
<evidence type="ECO:0000256" key="10">
    <source>
        <dbReference type="PROSITE-ProRule" id="PRU00455"/>
    </source>
</evidence>
<dbReference type="PROSITE" id="PS51081">
    <property type="entry name" value="ZF_SIAH"/>
    <property type="match status" value="1"/>
</dbReference>
<keyword evidence="5" id="KW-0808">Transferase</keyword>
<evidence type="ECO:0000256" key="4">
    <source>
        <dbReference type="ARBA" id="ARBA00012483"/>
    </source>
</evidence>
<evidence type="ECO:0000256" key="7">
    <source>
        <dbReference type="ARBA" id="ARBA00022771"/>
    </source>
</evidence>
<evidence type="ECO:0000256" key="2">
    <source>
        <dbReference type="ARBA" id="ARBA00004906"/>
    </source>
</evidence>
<dbReference type="Gene3D" id="3.30.40.10">
    <property type="entry name" value="Zinc/RING finger domain, C3HC4 (zinc finger)"/>
    <property type="match status" value="2"/>
</dbReference>
<feature type="compositionally biased region" description="Low complexity" evidence="11">
    <location>
        <begin position="26"/>
        <end position="37"/>
    </location>
</feature>
<dbReference type="InParanoid" id="A0A2J7RKY3"/>
<feature type="region of interest" description="Disordered" evidence="11">
    <location>
        <begin position="1"/>
        <end position="87"/>
    </location>
</feature>
<dbReference type="Pfam" id="PF21362">
    <property type="entry name" value="Sina_RING"/>
    <property type="match status" value="1"/>
</dbReference>
<keyword evidence="7 10" id="KW-0863">Zinc-finger</keyword>
<feature type="region of interest" description="Disordered" evidence="11">
    <location>
        <begin position="185"/>
        <end position="212"/>
    </location>
</feature>
<comment type="pathway">
    <text evidence="2">Protein modification; protein ubiquitination.</text>
</comment>
<dbReference type="GO" id="GO:0016567">
    <property type="term" value="P:protein ubiquitination"/>
    <property type="evidence" value="ECO:0007669"/>
    <property type="project" value="UniProtKB-UniPathway"/>
</dbReference>
<comment type="catalytic activity">
    <reaction evidence="1">
        <text>S-ubiquitinyl-[E2 ubiquitin-conjugating enzyme]-L-cysteine + [acceptor protein]-L-lysine = [E2 ubiquitin-conjugating enzyme]-L-cysteine + N(6)-ubiquitinyl-[acceptor protein]-L-lysine.</text>
        <dbReference type="EC" id="2.3.2.27"/>
    </reaction>
</comment>
<keyword evidence="9" id="KW-0862">Zinc</keyword>
<protein>
    <recommendedName>
        <fullName evidence="4">RING-type E3 ubiquitin transferase</fullName>
        <ecNumber evidence="4">2.3.2.27</ecNumber>
    </recommendedName>
</protein>
<name>A0A2J7RKY3_9NEOP</name>
<dbReference type="InterPro" id="IPR004162">
    <property type="entry name" value="SINA-like_animal"/>
</dbReference>
<dbReference type="InterPro" id="IPR049548">
    <property type="entry name" value="Sina-like_RING"/>
</dbReference>
<dbReference type="PROSITE" id="PS50089">
    <property type="entry name" value="ZF_RING_2"/>
    <property type="match status" value="1"/>
</dbReference>
<keyword evidence="6" id="KW-0479">Metal-binding</keyword>
<feature type="domain" description="RING-type" evidence="12">
    <location>
        <begin position="448"/>
        <end position="483"/>
    </location>
</feature>
<dbReference type="Pfam" id="PF21361">
    <property type="entry name" value="Sina_ZnF"/>
    <property type="match status" value="1"/>
</dbReference>
<dbReference type="SUPFAM" id="SSF57850">
    <property type="entry name" value="RING/U-box"/>
    <property type="match status" value="1"/>
</dbReference>
<evidence type="ECO:0000256" key="11">
    <source>
        <dbReference type="SAM" id="MobiDB-lite"/>
    </source>
</evidence>
<accession>A0A2J7RKY3</accession>
<dbReference type="STRING" id="105785.A0A2J7RKY3"/>
<dbReference type="InterPro" id="IPR001841">
    <property type="entry name" value="Znf_RING"/>
</dbReference>
<evidence type="ECO:0000256" key="9">
    <source>
        <dbReference type="ARBA" id="ARBA00022833"/>
    </source>
</evidence>
<dbReference type="GO" id="GO:0031624">
    <property type="term" value="F:ubiquitin conjugating enzyme binding"/>
    <property type="evidence" value="ECO:0007669"/>
    <property type="project" value="TreeGrafter"/>
</dbReference>
<feature type="region of interest" description="Disordered" evidence="11">
    <location>
        <begin position="245"/>
        <end position="299"/>
    </location>
</feature>
<evidence type="ECO:0000313" key="14">
    <source>
        <dbReference type="EMBL" id="PNF41480.1"/>
    </source>
</evidence>
<dbReference type="Gene3D" id="2.60.210.10">
    <property type="entry name" value="Apoptosis, Tumor Necrosis Factor Receptor Associated Protein 2, Chain A"/>
    <property type="match status" value="1"/>
</dbReference>
<dbReference type="InterPro" id="IPR008974">
    <property type="entry name" value="TRAF-like"/>
</dbReference>
<dbReference type="GO" id="GO:0061630">
    <property type="term" value="F:ubiquitin protein ligase activity"/>
    <property type="evidence" value="ECO:0007669"/>
    <property type="project" value="UniProtKB-EC"/>
</dbReference>
<feature type="compositionally biased region" description="Polar residues" evidence="11">
    <location>
        <begin position="72"/>
        <end position="81"/>
    </location>
</feature>
<proteinExistence type="inferred from homology"/>
<dbReference type="FunFam" id="3.30.40.10:FF:000041">
    <property type="entry name" value="E3 ubiquitin-protein ligase SINAT3"/>
    <property type="match status" value="1"/>
</dbReference>
<evidence type="ECO:0000256" key="1">
    <source>
        <dbReference type="ARBA" id="ARBA00000900"/>
    </source>
</evidence>
<organism evidence="14 15">
    <name type="scientific">Cryptotermes secundus</name>
    <dbReference type="NCBI Taxonomy" id="105785"/>
    <lineage>
        <taxon>Eukaryota</taxon>
        <taxon>Metazoa</taxon>
        <taxon>Ecdysozoa</taxon>
        <taxon>Arthropoda</taxon>
        <taxon>Hexapoda</taxon>
        <taxon>Insecta</taxon>
        <taxon>Pterygota</taxon>
        <taxon>Neoptera</taxon>
        <taxon>Polyneoptera</taxon>
        <taxon>Dictyoptera</taxon>
        <taxon>Blattodea</taxon>
        <taxon>Blattoidea</taxon>
        <taxon>Termitoidae</taxon>
        <taxon>Kalotermitidae</taxon>
        <taxon>Cryptotermitinae</taxon>
        <taxon>Cryptotermes</taxon>
    </lineage>
</organism>
<evidence type="ECO:0000256" key="5">
    <source>
        <dbReference type="ARBA" id="ARBA00022679"/>
    </source>
</evidence>
<dbReference type="GO" id="GO:0008270">
    <property type="term" value="F:zinc ion binding"/>
    <property type="evidence" value="ECO:0007669"/>
    <property type="project" value="UniProtKB-KW"/>
</dbReference>
<evidence type="ECO:0000313" key="15">
    <source>
        <dbReference type="Proteomes" id="UP000235965"/>
    </source>
</evidence>
<dbReference type="PANTHER" id="PTHR45877">
    <property type="entry name" value="E3 UBIQUITIN-PROTEIN LIGASE SIAH2"/>
    <property type="match status" value="1"/>
</dbReference>
<dbReference type="PANTHER" id="PTHR45877:SF2">
    <property type="entry name" value="E3 UBIQUITIN-PROTEIN LIGASE SINA-RELATED"/>
    <property type="match status" value="1"/>
</dbReference>
<sequence>MQPPERPRHRKMTNDKWRRIIEPAGDSDSSEWSSDSDMGTGMNSARNYQPFAPTAVVSGSSSSNAAHREQHTPVSATGQSKQSREPSVFHSLNSYSFMFDPPGEPKRREGLDMGTGMSTNHFSHLLHHDYAEREANNDLSSTNDRLWFHSTTYNPLTGWRQKKQRLLNHIGPAVDYSMNVNTPSSSRFGLTSGTTPDEGGTRDPATAISSGLSQEVEGWRIVSGMERLSPPSRKRSVFVTSDSSVMNTAGTSGVSEQGTAAVPASSMQTQAQVGQHDRTGTSASMDAASHPDAPTGFNSDWYIQKKVKSRHNKEVRSNESTFRQLPSVRGLTPEGATRIVPRTSEDPSDIQVLSVAGPSNVSYASGMRCMQPVVAEEPAVNEFPQSTSGIVASDEEGVEIIMVDDVRLEPPEKRPANQPQEYCGAPGCKRMKDDDELLNQGLIGLLECPVCMEYMGPPIHQCRRGHLVCSACKPKLPNCPTCRSRFTESRNLAMEKVADKLHYPCRNAHMGCMDTLRLLYKDEHEANCAYRSYRCKMVPPCEWKGQHRDILSHVMLSHSDILLQGPEHVLEMSLGNLTAPCSGNWIVSAMDELFRVNLGAVLRGYIHIFGCVLLLGPAKRARLFRYTFTVGPADGDLAQRKLSYSRTTHCYVERCSMYYSDGDSFHLPSESARLFSSGPPNDRIIYVKLHVEKIDS</sequence>
<evidence type="ECO:0000256" key="3">
    <source>
        <dbReference type="ARBA" id="ARBA00009119"/>
    </source>
</evidence>
<dbReference type="GO" id="GO:0043161">
    <property type="term" value="P:proteasome-mediated ubiquitin-dependent protein catabolic process"/>
    <property type="evidence" value="ECO:0007669"/>
    <property type="project" value="TreeGrafter"/>
</dbReference>
<comment type="caution">
    <text evidence="14">The sequence shown here is derived from an EMBL/GenBank/DDBJ whole genome shotgun (WGS) entry which is preliminary data.</text>
</comment>
<dbReference type="EC" id="2.3.2.27" evidence="4"/>
<feature type="compositionally biased region" description="Polar residues" evidence="11">
    <location>
        <begin position="245"/>
        <end position="258"/>
    </location>
</feature>
<reference evidence="14 15" key="1">
    <citation type="submission" date="2017-12" db="EMBL/GenBank/DDBJ databases">
        <title>Hemimetabolous genomes reveal molecular basis of termite eusociality.</title>
        <authorList>
            <person name="Harrison M.C."/>
            <person name="Jongepier E."/>
            <person name="Robertson H.M."/>
            <person name="Arning N."/>
            <person name="Bitard-Feildel T."/>
            <person name="Chao H."/>
            <person name="Childers C.P."/>
            <person name="Dinh H."/>
            <person name="Doddapaneni H."/>
            <person name="Dugan S."/>
            <person name="Gowin J."/>
            <person name="Greiner C."/>
            <person name="Han Y."/>
            <person name="Hu H."/>
            <person name="Hughes D.S.T."/>
            <person name="Huylmans A.-K."/>
            <person name="Kemena C."/>
            <person name="Kremer L.P.M."/>
            <person name="Lee S.L."/>
            <person name="Lopez-Ezquerra A."/>
            <person name="Mallet L."/>
            <person name="Monroy-Kuhn J.M."/>
            <person name="Moser A."/>
            <person name="Murali S.C."/>
            <person name="Muzny D.M."/>
            <person name="Otani S."/>
            <person name="Piulachs M.-D."/>
            <person name="Poelchau M."/>
            <person name="Qu J."/>
            <person name="Schaub F."/>
            <person name="Wada-Katsumata A."/>
            <person name="Worley K.C."/>
            <person name="Xie Q."/>
            <person name="Ylla G."/>
            <person name="Poulsen M."/>
            <person name="Gibbs R.A."/>
            <person name="Schal C."/>
            <person name="Richards S."/>
            <person name="Belles X."/>
            <person name="Korb J."/>
            <person name="Bornberg-Bauer E."/>
        </authorList>
    </citation>
    <scope>NUCLEOTIDE SEQUENCE [LARGE SCALE GENOMIC DNA]</scope>
    <source>
        <tissue evidence="14">Whole body</tissue>
    </source>
</reference>
<evidence type="ECO:0000259" key="13">
    <source>
        <dbReference type="PROSITE" id="PS51081"/>
    </source>
</evidence>
<evidence type="ECO:0000256" key="8">
    <source>
        <dbReference type="ARBA" id="ARBA00022786"/>
    </source>
</evidence>
<dbReference type="Proteomes" id="UP000235965">
    <property type="component" value="Unassembled WGS sequence"/>
</dbReference>
<feature type="domain" description="SIAH-type" evidence="13">
    <location>
        <begin position="500"/>
        <end position="559"/>
    </location>
</feature>
<evidence type="ECO:0000259" key="12">
    <source>
        <dbReference type="PROSITE" id="PS50089"/>
    </source>
</evidence>
<feature type="compositionally biased region" description="Basic and acidic residues" evidence="11">
    <location>
        <begin position="12"/>
        <end position="21"/>
    </location>
</feature>
<dbReference type="InterPro" id="IPR013010">
    <property type="entry name" value="Znf_SIAH"/>
</dbReference>